<dbReference type="GO" id="GO:0005634">
    <property type="term" value="C:nucleus"/>
    <property type="evidence" value="ECO:0000318"/>
    <property type="project" value="GO_Central"/>
</dbReference>
<dbReference type="GO" id="GO:0005737">
    <property type="term" value="C:cytoplasm"/>
    <property type="evidence" value="ECO:0000318"/>
    <property type="project" value="GO_Central"/>
</dbReference>
<dbReference type="GO" id="GO:0061608">
    <property type="term" value="F:nuclear import signal receptor activity"/>
    <property type="evidence" value="ECO:0000318"/>
    <property type="project" value="GO_Central"/>
</dbReference>
<evidence type="ECO:0008006" key="3">
    <source>
        <dbReference type="Google" id="ProtNLM"/>
    </source>
</evidence>
<dbReference type="GO" id="GO:0006606">
    <property type="term" value="P:protein import into nucleus"/>
    <property type="evidence" value="ECO:0000318"/>
    <property type="project" value="GO_Central"/>
</dbReference>
<sequence>MDYEKFCTKLEESESSDTSISLPSWTQLQEFRNSYLQECVTFITSLLCDASVNEHIKCLAMILIRNFYRINSNAGSIMVRSLSSETFDSFFNSLLALFEYENLQVVSIASSIVFHLSSGEIQEDNYIPLISSYADNLQKTTNPYMVFGFSCLLFSICQEFSLPNEVNFTILSAIFQQLSSGSLPPVVASRIIALFRSSVQKYPSEFMRSQLFSDVLNMLIDLTTLPGTKVESLLAWAVIISLNTPFSSDILYKVGEISLNEMHESVVEPVLNAAAIFWADVARKFKETTAELTPYTEPLLRGLFRLLCIRTSDHAHEDLDELPQTSLHTLKTFVKISPVTSAPHMADIILEHINSHEVLEVNATLIFCAVLVKARINPGDHMFEEPIDETIAPSSEGIYDDQMSDHPIIKFGESMFEEPIEESTVINLVGQALQSGVPLLTYNGLWCMRCILRATVNPYPLAPYIPIAFEILEGEADMNCKRQATLLLSTIAFASELGYQIQATAAAMELAKCNDVILSKDAFRSLRRIGDIDDYLENPNSPTLSVHKAIVPELLSFLSDCISDEDQLVNVIDISTVLVPYIVNLGPVHYQEFAPQTISLLMAALPKTCETFHPLAILATNFPEMFMPYLEQFVTALVEALQQNENNDATSAAAANMMDIVLNFDISGALPDLIEAVATIMVHCDRPFNVLKDVADLATDLHQLRDIEFTFAGFTHSIPLLTSAFVTCLQDLDSDNDLVAARFITFCTCTIDDASIDEKGEAISNLIVLIEKACSICNRYNTDFISSILFFLATIGRIDADFTVQLVQECDYLLSRLKDARSFKDLRKIIDQLPDGLKEMLEID</sequence>
<dbReference type="InterPro" id="IPR016024">
    <property type="entry name" value="ARM-type_fold"/>
</dbReference>
<protein>
    <recommendedName>
        <fullName evidence="3">Importin N-terminal domain-containing protein</fullName>
    </recommendedName>
</protein>
<dbReference type="Proteomes" id="UP000001542">
    <property type="component" value="Unassembled WGS sequence"/>
</dbReference>
<dbReference type="InterPro" id="IPR011989">
    <property type="entry name" value="ARM-like"/>
</dbReference>
<dbReference type="SMR" id="A2ECS0"/>
<reference evidence="1" key="1">
    <citation type="submission" date="2006-10" db="EMBL/GenBank/DDBJ databases">
        <authorList>
            <person name="Amadeo P."/>
            <person name="Zhao Q."/>
            <person name="Wortman J."/>
            <person name="Fraser-Liggett C."/>
            <person name="Carlton J."/>
        </authorList>
    </citation>
    <scope>NUCLEOTIDE SEQUENCE</scope>
    <source>
        <strain evidence="1">G3</strain>
    </source>
</reference>
<accession>A2ECS0</accession>
<keyword evidence="2" id="KW-1185">Reference proteome</keyword>
<dbReference type="RefSeq" id="XP_001321789.1">
    <property type="nucleotide sequence ID" value="XM_001321754.1"/>
</dbReference>
<evidence type="ECO:0000313" key="1">
    <source>
        <dbReference type="EMBL" id="EAY09566.1"/>
    </source>
</evidence>
<name>A2ECS0_TRIV3</name>
<dbReference type="KEGG" id="tva:4767489"/>
<dbReference type="GO" id="GO:0008139">
    <property type="term" value="F:nuclear localization sequence binding"/>
    <property type="evidence" value="ECO:0000318"/>
    <property type="project" value="GO_Central"/>
</dbReference>
<dbReference type="VEuPathDB" id="TrichDB:TVAG_276390"/>
<reference evidence="1" key="2">
    <citation type="journal article" date="2007" name="Science">
        <title>Draft genome sequence of the sexually transmitted pathogen Trichomonas vaginalis.</title>
        <authorList>
            <person name="Carlton J.M."/>
            <person name="Hirt R.P."/>
            <person name="Silva J.C."/>
            <person name="Delcher A.L."/>
            <person name="Schatz M."/>
            <person name="Zhao Q."/>
            <person name="Wortman J.R."/>
            <person name="Bidwell S.L."/>
            <person name="Alsmark U.C.M."/>
            <person name="Besteiro S."/>
            <person name="Sicheritz-Ponten T."/>
            <person name="Noel C.J."/>
            <person name="Dacks J.B."/>
            <person name="Foster P.G."/>
            <person name="Simillion C."/>
            <person name="Van de Peer Y."/>
            <person name="Miranda-Saavedra D."/>
            <person name="Barton G.J."/>
            <person name="Westrop G.D."/>
            <person name="Mueller S."/>
            <person name="Dessi D."/>
            <person name="Fiori P.L."/>
            <person name="Ren Q."/>
            <person name="Paulsen I."/>
            <person name="Zhang H."/>
            <person name="Bastida-Corcuera F.D."/>
            <person name="Simoes-Barbosa A."/>
            <person name="Brown M.T."/>
            <person name="Hayes R.D."/>
            <person name="Mukherjee M."/>
            <person name="Okumura C.Y."/>
            <person name="Schneider R."/>
            <person name="Smith A.J."/>
            <person name="Vanacova S."/>
            <person name="Villalvazo M."/>
            <person name="Haas B.J."/>
            <person name="Pertea M."/>
            <person name="Feldblyum T.V."/>
            <person name="Utterback T.R."/>
            <person name="Shu C.L."/>
            <person name="Osoegawa K."/>
            <person name="de Jong P.J."/>
            <person name="Hrdy I."/>
            <person name="Horvathova L."/>
            <person name="Zubacova Z."/>
            <person name="Dolezal P."/>
            <person name="Malik S.B."/>
            <person name="Logsdon J.M. Jr."/>
            <person name="Henze K."/>
            <person name="Gupta A."/>
            <person name="Wang C.C."/>
            <person name="Dunne R.L."/>
            <person name="Upcroft J.A."/>
            <person name="Upcroft P."/>
            <person name="White O."/>
            <person name="Salzberg S.L."/>
            <person name="Tang P."/>
            <person name="Chiu C.-H."/>
            <person name="Lee Y.-S."/>
            <person name="Embley T.M."/>
            <person name="Coombs G.H."/>
            <person name="Mottram J.C."/>
            <person name="Tachezy J."/>
            <person name="Fraser-Liggett C.M."/>
            <person name="Johnson P.J."/>
        </authorList>
    </citation>
    <scope>NUCLEOTIDE SEQUENCE [LARGE SCALE GENOMIC DNA]</scope>
    <source>
        <strain evidence="1">G3</strain>
    </source>
</reference>
<gene>
    <name evidence="1" type="ORF">TVAG_276390</name>
</gene>
<evidence type="ECO:0000313" key="2">
    <source>
        <dbReference type="Proteomes" id="UP000001542"/>
    </source>
</evidence>
<dbReference type="VEuPathDB" id="TrichDB:TVAGG3_0379880"/>
<dbReference type="EMBL" id="DS113355">
    <property type="protein sequence ID" value="EAY09566.1"/>
    <property type="molecule type" value="Genomic_DNA"/>
</dbReference>
<dbReference type="SUPFAM" id="SSF48371">
    <property type="entry name" value="ARM repeat"/>
    <property type="match status" value="1"/>
</dbReference>
<dbReference type="AlphaFoldDB" id="A2ECS0"/>
<dbReference type="InParanoid" id="A2ECS0"/>
<dbReference type="Gene3D" id="1.25.10.10">
    <property type="entry name" value="Leucine-rich Repeat Variant"/>
    <property type="match status" value="1"/>
</dbReference>
<proteinExistence type="predicted"/>
<organism evidence="1 2">
    <name type="scientific">Trichomonas vaginalis (strain ATCC PRA-98 / G3)</name>
    <dbReference type="NCBI Taxonomy" id="412133"/>
    <lineage>
        <taxon>Eukaryota</taxon>
        <taxon>Metamonada</taxon>
        <taxon>Parabasalia</taxon>
        <taxon>Trichomonadida</taxon>
        <taxon>Trichomonadidae</taxon>
        <taxon>Trichomonas</taxon>
    </lineage>
</organism>